<sequence>MFCEKCGTRLNDQANFCASCGTPVQMRQEPSDGSVTEGEVTAGVEATAAVEVTAAVEETAAASAAVKMEEPVRPESSAFVDPAVQPAAAPKLELPPLPEAGQPAKAALLKRPWFQATIGAVVVAAAAAAVFFFVPLNGSGQNEPLLIMSENELLLKASSKAEPISVSSEVSDDDELDEFSQEYIRYNPGIIAQLNDDKTKLFFLDRIKEDGTGSLYYREVKAKPSDDSVANKGTKLASGVLFQYGSQFTIANNGKGIIYVKNYTVDEGGKLSYHDLKNETVIDSGVYDYWYSDDQSALYYTKQDDEETILYFVTLQKPEDKTKVDSDIGYISDFDQDTAKIYYTKSDDKPSDTENSSSTMTLYSRELTQDRTKVLDGISFILSGIDNNEFYYTTETRKEVSLASLVDDPLAQSDAAMKEPVYSDYQTVVQVPQTDYWTGETYYYDDIETDYDALYDAYDAYDAKLARDDLRQSLQGETIEDISYNLNLFSNGQSTLIASDYLNSPFNDLSSKLIVYNKNDRGSMNKLSLTDISSAEDVRAAYDETLSESGVTYMSLGAIPDIEFGDEDTASWNYAISADGKQLYVIESTDSKDELVSYDLGTGKPENRQVIDDEAASMTYIADAGQMYYYKDVNDSGAGELYSRKNGTSQKIAFDVQAGQTTIYSDQNVVLYMTDYDEDDETGTLNMYQDQKSTKIANDIGLYFFTYGSDLYYLNNYDSDDGNGDLIKYISEDKNEKIRDDVYGVYPTEFGYSF</sequence>
<proteinExistence type="predicted"/>
<reference evidence="3 4" key="1">
    <citation type="submission" date="2020-08" db="EMBL/GenBank/DDBJ databases">
        <title>Cohnella phylogeny.</title>
        <authorList>
            <person name="Dunlap C."/>
        </authorList>
    </citation>
    <scope>NUCLEOTIDE SEQUENCE [LARGE SCALE GENOMIC DNA]</scope>
    <source>
        <strain evidence="3 4">DSM 103658</strain>
    </source>
</reference>
<dbReference type="EMBL" id="JACJVN010000043">
    <property type="protein sequence ID" value="MBB6678000.1"/>
    <property type="molecule type" value="Genomic_DNA"/>
</dbReference>
<accession>A0A841TFJ5</accession>
<gene>
    <name evidence="3" type="ORF">H4Q31_11760</name>
</gene>
<feature type="domain" description="Zinc-ribbon" evidence="2">
    <location>
        <begin position="2"/>
        <end position="24"/>
    </location>
</feature>
<dbReference type="Pfam" id="PF13240">
    <property type="entry name" value="Zn_Ribbon_1"/>
    <property type="match status" value="1"/>
</dbReference>
<evidence type="ECO:0000313" key="4">
    <source>
        <dbReference type="Proteomes" id="UP000574133"/>
    </source>
</evidence>
<dbReference type="AlphaFoldDB" id="A0A841TFJ5"/>
<evidence type="ECO:0000313" key="3">
    <source>
        <dbReference type="EMBL" id="MBB6678000.1"/>
    </source>
</evidence>
<keyword evidence="1" id="KW-1133">Transmembrane helix</keyword>
<comment type="caution">
    <text evidence="3">The sequence shown here is derived from an EMBL/GenBank/DDBJ whole genome shotgun (WGS) entry which is preliminary data.</text>
</comment>
<dbReference type="Proteomes" id="UP000574133">
    <property type="component" value="Unassembled WGS sequence"/>
</dbReference>
<evidence type="ECO:0000259" key="2">
    <source>
        <dbReference type="Pfam" id="PF13240"/>
    </source>
</evidence>
<keyword evidence="1" id="KW-0812">Transmembrane</keyword>
<dbReference type="RefSeq" id="WP_185179278.1">
    <property type="nucleotide sequence ID" value="NZ_CBCSEP010000015.1"/>
</dbReference>
<keyword evidence="4" id="KW-1185">Reference proteome</keyword>
<organism evidence="3 4">
    <name type="scientific">Cohnella lubricantis</name>
    <dbReference type="NCBI Taxonomy" id="2163172"/>
    <lineage>
        <taxon>Bacteria</taxon>
        <taxon>Bacillati</taxon>
        <taxon>Bacillota</taxon>
        <taxon>Bacilli</taxon>
        <taxon>Bacillales</taxon>
        <taxon>Paenibacillaceae</taxon>
        <taxon>Cohnella</taxon>
    </lineage>
</organism>
<evidence type="ECO:0000256" key="1">
    <source>
        <dbReference type="SAM" id="Phobius"/>
    </source>
</evidence>
<feature type="transmembrane region" description="Helical" evidence="1">
    <location>
        <begin position="113"/>
        <end position="134"/>
    </location>
</feature>
<name>A0A841TFJ5_9BACL</name>
<keyword evidence="1" id="KW-0472">Membrane</keyword>
<dbReference type="InterPro" id="IPR026870">
    <property type="entry name" value="Zinc_ribbon_dom"/>
</dbReference>
<dbReference type="SUPFAM" id="SSF82171">
    <property type="entry name" value="DPP6 N-terminal domain-like"/>
    <property type="match status" value="1"/>
</dbReference>
<protein>
    <submittedName>
        <fullName evidence="3">Zinc ribbon domain-containing protein</fullName>
    </submittedName>
</protein>